<dbReference type="Pfam" id="PF00152">
    <property type="entry name" value="tRNA-synt_2"/>
    <property type="match status" value="1"/>
</dbReference>
<keyword evidence="10" id="KW-1185">Reference proteome</keyword>
<dbReference type="Gene3D" id="2.40.50.140">
    <property type="entry name" value="Nucleic acid-binding proteins"/>
    <property type="match status" value="1"/>
</dbReference>
<dbReference type="Proteomes" id="UP000244855">
    <property type="component" value="Unassembled WGS sequence"/>
</dbReference>
<dbReference type="EMBL" id="KZ805332">
    <property type="protein sequence ID" value="PVI03321.1"/>
    <property type="molecule type" value="Genomic_DNA"/>
</dbReference>
<feature type="domain" description="Aminoacyl-transfer RNA synthetases class-II family profile" evidence="8">
    <location>
        <begin position="238"/>
        <end position="672"/>
    </location>
</feature>
<comment type="similarity">
    <text evidence="1">Belongs to the class-II aminoacyl-tRNA synthetase family. Type 1 subfamily.</text>
</comment>
<dbReference type="GO" id="GO:0005524">
    <property type="term" value="F:ATP binding"/>
    <property type="evidence" value="ECO:0007669"/>
    <property type="project" value="UniProtKB-KW"/>
</dbReference>
<dbReference type="PRINTS" id="PR01042">
    <property type="entry name" value="TRNASYNTHASP"/>
</dbReference>
<evidence type="ECO:0000256" key="6">
    <source>
        <dbReference type="ARBA" id="ARBA00023146"/>
    </source>
</evidence>
<dbReference type="OrthoDB" id="439710at2759"/>
<accession>A0A2V1DYR2</accession>
<dbReference type="HAMAP" id="MF_00044">
    <property type="entry name" value="Asp_tRNA_synth_type1"/>
    <property type="match status" value="1"/>
</dbReference>
<dbReference type="PANTHER" id="PTHR22594">
    <property type="entry name" value="ASPARTYL/LYSYL-TRNA SYNTHETASE"/>
    <property type="match status" value="1"/>
</dbReference>
<feature type="compositionally biased region" description="Basic and acidic residues" evidence="7">
    <location>
        <begin position="54"/>
        <end position="63"/>
    </location>
</feature>
<evidence type="ECO:0000313" key="10">
    <source>
        <dbReference type="Proteomes" id="UP000244855"/>
    </source>
</evidence>
<feature type="region of interest" description="Disordered" evidence="7">
    <location>
        <begin position="44"/>
        <end position="63"/>
    </location>
</feature>
<dbReference type="InterPro" id="IPR012340">
    <property type="entry name" value="NA-bd_OB-fold"/>
</dbReference>
<dbReference type="NCBIfam" id="NF001750">
    <property type="entry name" value="PRK00476.1"/>
    <property type="match status" value="1"/>
</dbReference>
<evidence type="ECO:0000256" key="3">
    <source>
        <dbReference type="ARBA" id="ARBA00022741"/>
    </source>
</evidence>
<dbReference type="AlphaFoldDB" id="A0A2V1DYR2"/>
<dbReference type="InterPro" id="IPR004364">
    <property type="entry name" value="Aa-tRNA-synt_II"/>
</dbReference>
<dbReference type="InterPro" id="IPR006195">
    <property type="entry name" value="aa-tRNA-synth_II"/>
</dbReference>
<keyword evidence="4" id="KW-0067">ATP-binding</keyword>
<dbReference type="Gene3D" id="3.30.930.10">
    <property type="entry name" value="Bira Bifunctional Protein, Domain 2"/>
    <property type="match status" value="1"/>
</dbReference>
<dbReference type="SUPFAM" id="SSF55681">
    <property type="entry name" value="Class II aaRS and biotin synthetases"/>
    <property type="match status" value="1"/>
</dbReference>
<dbReference type="STRING" id="97972.A0A2V1DYR2"/>
<keyword evidence="6" id="KW-0030">Aminoacyl-tRNA synthetase</keyword>
<dbReference type="NCBIfam" id="TIGR00459">
    <property type="entry name" value="aspS_bact"/>
    <property type="match status" value="1"/>
</dbReference>
<reference evidence="9 10" key="1">
    <citation type="journal article" date="2018" name="Sci. Rep.">
        <title>Comparative genomics provides insights into the lifestyle and reveals functional heterogeneity of dark septate endophytic fungi.</title>
        <authorList>
            <person name="Knapp D.G."/>
            <person name="Nemeth J.B."/>
            <person name="Barry K."/>
            <person name="Hainaut M."/>
            <person name="Henrissat B."/>
            <person name="Johnson J."/>
            <person name="Kuo A."/>
            <person name="Lim J.H.P."/>
            <person name="Lipzen A."/>
            <person name="Nolan M."/>
            <person name="Ohm R.A."/>
            <person name="Tamas L."/>
            <person name="Grigoriev I.V."/>
            <person name="Spatafora J.W."/>
            <person name="Nagy L.G."/>
            <person name="Kovacs G.M."/>
        </authorList>
    </citation>
    <scope>NUCLEOTIDE SEQUENCE [LARGE SCALE GENOMIC DNA]</scope>
    <source>
        <strain evidence="9 10">DSE2036</strain>
    </source>
</reference>
<evidence type="ECO:0000256" key="4">
    <source>
        <dbReference type="ARBA" id="ARBA00022840"/>
    </source>
</evidence>
<keyword evidence="5" id="KW-0648">Protein biosynthesis</keyword>
<dbReference type="PANTHER" id="PTHR22594:SF5">
    <property type="entry name" value="ASPARTATE--TRNA LIGASE, MITOCHONDRIAL"/>
    <property type="match status" value="1"/>
</dbReference>
<evidence type="ECO:0000256" key="1">
    <source>
        <dbReference type="ARBA" id="ARBA00006303"/>
    </source>
</evidence>
<dbReference type="SUPFAM" id="SSF50249">
    <property type="entry name" value="Nucleic acid-binding proteins"/>
    <property type="match status" value="1"/>
</dbReference>
<dbReference type="PROSITE" id="PS50862">
    <property type="entry name" value="AA_TRNA_LIGASE_II"/>
    <property type="match status" value="1"/>
</dbReference>
<evidence type="ECO:0000259" key="8">
    <source>
        <dbReference type="PROSITE" id="PS50862"/>
    </source>
</evidence>
<evidence type="ECO:0000256" key="5">
    <source>
        <dbReference type="ARBA" id="ARBA00022917"/>
    </source>
</evidence>
<feature type="region of interest" description="Disordered" evidence="7">
    <location>
        <begin position="547"/>
        <end position="567"/>
    </location>
</feature>
<evidence type="ECO:0000256" key="2">
    <source>
        <dbReference type="ARBA" id="ARBA00022598"/>
    </source>
</evidence>
<dbReference type="GO" id="GO:0004815">
    <property type="term" value="F:aspartate-tRNA ligase activity"/>
    <property type="evidence" value="ECO:0007669"/>
    <property type="project" value="TreeGrafter"/>
</dbReference>
<keyword evidence="2" id="KW-0436">Ligase</keyword>
<dbReference type="Gene3D" id="3.30.1360.30">
    <property type="entry name" value="GAD-like domain"/>
    <property type="match status" value="1"/>
</dbReference>
<dbReference type="GO" id="GO:0005739">
    <property type="term" value="C:mitochondrion"/>
    <property type="evidence" value="ECO:0007669"/>
    <property type="project" value="TreeGrafter"/>
</dbReference>
<proteinExistence type="inferred from homology"/>
<protein>
    <recommendedName>
        <fullName evidence="8">Aminoacyl-transfer RNA synthetases class-II family profile domain-containing protein</fullName>
    </recommendedName>
</protein>
<dbReference type="GO" id="GO:0006422">
    <property type="term" value="P:aspartyl-tRNA aminoacylation"/>
    <property type="evidence" value="ECO:0007669"/>
    <property type="project" value="TreeGrafter"/>
</dbReference>
<dbReference type="InterPro" id="IPR045864">
    <property type="entry name" value="aa-tRNA-synth_II/BPL/LPL"/>
</dbReference>
<evidence type="ECO:0000256" key="7">
    <source>
        <dbReference type="SAM" id="MobiDB-lite"/>
    </source>
</evidence>
<dbReference type="InterPro" id="IPR004524">
    <property type="entry name" value="Asp-tRNA-ligase_1"/>
</dbReference>
<organism evidence="9 10">
    <name type="scientific">Periconia macrospinosa</name>
    <dbReference type="NCBI Taxonomy" id="97972"/>
    <lineage>
        <taxon>Eukaryota</taxon>
        <taxon>Fungi</taxon>
        <taxon>Dikarya</taxon>
        <taxon>Ascomycota</taxon>
        <taxon>Pezizomycotina</taxon>
        <taxon>Dothideomycetes</taxon>
        <taxon>Pleosporomycetidae</taxon>
        <taxon>Pleosporales</taxon>
        <taxon>Massarineae</taxon>
        <taxon>Periconiaceae</taxon>
        <taxon>Periconia</taxon>
    </lineage>
</organism>
<name>A0A2V1DYR2_9PLEO</name>
<keyword evidence="3" id="KW-0547">Nucleotide-binding</keyword>
<gene>
    <name evidence="9" type="ORF">DM02DRAFT_558136</name>
</gene>
<dbReference type="InterPro" id="IPR002312">
    <property type="entry name" value="Asp/Asn-tRNA-synth_IIb"/>
</dbReference>
<evidence type="ECO:0000313" key="9">
    <source>
        <dbReference type="EMBL" id="PVI03321.1"/>
    </source>
</evidence>
<dbReference type="InterPro" id="IPR004115">
    <property type="entry name" value="GAD-like_sf"/>
</dbReference>
<sequence>MSLLHATRYVAIRDRALGTSCAEISRLIRTGHHGITLRSGAQASLRRFSRTSPTRKDKQVHAQPDENLRSALENYKTTVGLRFDETHFRERDLNNQSPGSQVVLHGYVTKRRDAGKNLSFAVFRTQAQGATIQLVSSGANENIEAAKAHATIRSLREWTPVTIKGTVVERAKKASEQETPSPLLSNGPLDIQKLEIQLTDIVALNSIPNDVVVKEEAAYGPGQRHLQLRTSWGLRQRLRFRSAVVKLLKDFLGQEKNFTEIETPLLFKSTPEGAREFLVPTREKGFAYALPQSPQQYKQLLMASGFDKYYQFAKCFRDEDLRADRQPEFTQLDLEMGFATEHEVMNLVEDMIRNIFKNGLKIDLPSRFPHLTYDEAMSRYGSDKPDLRFPATIHDLTKHLPDDFISKITPVSNPTIEAFKVKLTDDASTNRKFISDFFDGPEGKKFLFNPDGQPAPFIGDASKPLGGLAPLGTQFTMECPPEVSTEQGEVLIVQARPTAPHSGGSTALGSLRTALHKAAIAQGLIDAPAPTDFRFLWVTDFPLFTPSNDQDPGQGGTAGFSSTHHPFTAPKTAQDVDLLLTDPSKALAAHYDIVVNGVELGGGSRRIHHADIQEFIFRDVLKMEPRRIEDFRHLLDALKSGCPPHSGIALGFDRMIAMMTGVESVRDVIAFPKTGSGEDPLVGAPNVVTEQQLKVYHLKQTEEE</sequence>